<organism evidence="4 5">
    <name type="scientific">Scleromatobacter humisilvae</name>
    <dbReference type="NCBI Taxonomy" id="2897159"/>
    <lineage>
        <taxon>Bacteria</taxon>
        <taxon>Pseudomonadati</taxon>
        <taxon>Pseudomonadota</taxon>
        <taxon>Betaproteobacteria</taxon>
        <taxon>Burkholderiales</taxon>
        <taxon>Sphaerotilaceae</taxon>
        <taxon>Scleromatobacter</taxon>
    </lineage>
</organism>
<dbReference type="PROSITE" id="PS50404">
    <property type="entry name" value="GST_NTER"/>
    <property type="match status" value="1"/>
</dbReference>
<gene>
    <name evidence="4" type="primary">maiA</name>
    <name evidence="4" type="ORF">LPC04_25990</name>
</gene>
<dbReference type="GO" id="GO:0006559">
    <property type="term" value="P:L-phenylalanine catabolic process"/>
    <property type="evidence" value="ECO:0007669"/>
    <property type="project" value="TreeGrafter"/>
</dbReference>
<proteinExistence type="inferred from homology"/>
<dbReference type="GO" id="GO:0005737">
    <property type="term" value="C:cytoplasm"/>
    <property type="evidence" value="ECO:0007669"/>
    <property type="project" value="InterPro"/>
</dbReference>
<dbReference type="InterPro" id="IPR005955">
    <property type="entry name" value="GST_Zeta"/>
</dbReference>
<dbReference type="RefSeq" id="WP_275685228.1">
    <property type="nucleotide sequence ID" value="NZ_JAJLJH010000012.1"/>
</dbReference>
<feature type="domain" description="GST C-terminal" evidence="3">
    <location>
        <begin position="96"/>
        <end position="224"/>
    </location>
</feature>
<keyword evidence="4" id="KW-0413">Isomerase</keyword>
<dbReference type="Gene3D" id="3.40.30.10">
    <property type="entry name" value="Glutaredoxin"/>
    <property type="match status" value="1"/>
</dbReference>
<dbReference type="Pfam" id="PF13410">
    <property type="entry name" value="GST_C_2"/>
    <property type="match status" value="1"/>
</dbReference>
<dbReference type="PANTHER" id="PTHR42673">
    <property type="entry name" value="MALEYLACETOACETATE ISOMERASE"/>
    <property type="match status" value="1"/>
</dbReference>
<dbReference type="SUPFAM" id="SSF52833">
    <property type="entry name" value="Thioredoxin-like"/>
    <property type="match status" value="1"/>
</dbReference>
<dbReference type="PROSITE" id="PS50405">
    <property type="entry name" value="GST_CTER"/>
    <property type="match status" value="1"/>
</dbReference>
<dbReference type="GO" id="GO:0016034">
    <property type="term" value="F:maleylacetoacetate isomerase activity"/>
    <property type="evidence" value="ECO:0007669"/>
    <property type="project" value="UniProtKB-EC"/>
</dbReference>
<dbReference type="SFLD" id="SFLDG00358">
    <property type="entry name" value="Main_(cytGST)"/>
    <property type="match status" value="1"/>
</dbReference>
<dbReference type="InterPro" id="IPR036282">
    <property type="entry name" value="Glutathione-S-Trfase_C_sf"/>
</dbReference>
<dbReference type="Gene3D" id="1.20.1050.10">
    <property type="match status" value="1"/>
</dbReference>
<dbReference type="InterPro" id="IPR010987">
    <property type="entry name" value="Glutathione-S-Trfase_C-like"/>
</dbReference>
<dbReference type="SUPFAM" id="SSF47616">
    <property type="entry name" value="GST C-terminal domain-like"/>
    <property type="match status" value="1"/>
</dbReference>
<dbReference type="GO" id="GO:0006749">
    <property type="term" value="P:glutathione metabolic process"/>
    <property type="evidence" value="ECO:0007669"/>
    <property type="project" value="TreeGrafter"/>
</dbReference>
<sequence length="225" mass="24953">MTDDDRFELFAYWRTSATYRVRVAFNLKGVPRRETNVDIDAGEQHAEAFRRINPLGGIPALIDHAPGQSHVPLTQSLAILEFIDEMYPQPPLLPADAHGRARVRSIAQMLAADTHPLITPRVRKYLAANAGFDADAWRAWQIQWFGTGLRAVEQRLASEPGTGRFCHGDQPTMADICLASIFAVMRVFKVDFDDIPTAKRVMVECERLEAFAAAAPARQAGAPAL</sequence>
<comment type="similarity">
    <text evidence="1">Belongs to the GST superfamily. Zeta family.</text>
</comment>
<keyword evidence="5" id="KW-1185">Reference proteome</keyword>
<dbReference type="GO" id="GO:0004364">
    <property type="term" value="F:glutathione transferase activity"/>
    <property type="evidence" value="ECO:0007669"/>
    <property type="project" value="TreeGrafter"/>
</dbReference>
<evidence type="ECO:0000256" key="1">
    <source>
        <dbReference type="ARBA" id="ARBA00010007"/>
    </source>
</evidence>
<evidence type="ECO:0000313" key="4">
    <source>
        <dbReference type="EMBL" id="MCK9689182.1"/>
    </source>
</evidence>
<feature type="domain" description="GST N-terminal" evidence="2">
    <location>
        <begin position="5"/>
        <end position="91"/>
    </location>
</feature>
<dbReference type="AlphaFoldDB" id="A0A9X1YQL2"/>
<dbReference type="SFLD" id="SFLDS00019">
    <property type="entry name" value="Glutathione_Transferase_(cytos"/>
    <property type="match status" value="1"/>
</dbReference>
<evidence type="ECO:0000259" key="3">
    <source>
        <dbReference type="PROSITE" id="PS50405"/>
    </source>
</evidence>
<evidence type="ECO:0000259" key="2">
    <source>
        <dbReference type="PROSITE" id="PS50404"/>
    </source>
</evidence>
<dbReference type="EMBL" id="JAJLJH010000012">
    <property type="protein sequence ID" value="MCK9689182.1"/>
    <property type="molecule type" value="Genomic_DNA"/>
</dbReference>
<dbReference type="EC" id="5.2.1.2" evidence="4"/>
<reference evidence="4" key="1">
    <citation type="submission" date="2021-11" db="EMBL/GenBank/DDBJ databases">
        <title>BS-T2-15 a new species belonging to the Comamonadaceae family isolated from the soil of a French oak forest.</title>
        <authorList>
            <person name="Mieszkin S."/>
            <person name="Alain K."/>
        </authorList>
    </citation>
    <scope>NUCLEOTIDE SEQUENCE</scope>
    <source>
        <strain evidence="4">BS-T2-15</strain>
    </source>
</reference>
<dbReference type="NCBIfam" id="TIGR01262">
    <property type="entry name" value="maiA"/>
    <property type="match status" value="1"/>
</dbReference>
<evidence type="ECO:0000313" key="5">
    <source>
        <dbReference type="Proteomes" id="UP001139353"/>
    </source>
</evidence>
<dbReference type="InterPro" id="IPR036249">
    <property type="entry name" value="Thioredoxin-like_sf"/>
</dbReference>
<dbReference type="PANTHER" id="PTHR42673:SF4">
    <property type="entry name" value="MALEYLACETOACETATE ISOMERASE"/>
    <property type="match status" value="1"/>
</dbReference>
<dbReference type="Pfam" id="PF02798">
    <property type="entry name" value="GST_N"/>
    <property type="match status" value="1"/>
</dbReference>
<protein>
    <submittedName>
        <fullName evidence="4">Maleylacetoacetate isomerase</fullName>
        <ecNumber evidence="4">5.2.1.2</ecNumber>
    </submittedName>
</protein>
<comment type="caution">
    <text evidence="4">The sequence shown here is derived from an EMBL/GenBank/DDBJ whole genome shotgun (WGS) entry which is preliminary data.</text>
</comment>
<dbReference type="InterPro" id="IPR040079">
    <property type="entry name" value="Glutathione_S-Trfase"/>
</dbReference>
<dbReference type="InterPro" id="IPR004045">
    <property type="entry name" value="Glutathione_S-Trfase_N"/>
</dbReference>
<dbReference type="Proteomes" id="UP001139353">
    <property type="component" value="Unassembled WGS sequence"/>
</dbReference>
<name>A0A9X1YQL2_9BURK</name>
<accession>A0A9X1YQL2</accession>